<feature type="region of interest" description="Disordered" evidence="6">
    <location>
        <begin position="598"/>
        <end position="657"/>
    </location>
</feature>
<feature type="region of interest" description="Disordered" evidence="6">
    <location>
        <begin position="485"/>
        <end position="515"/>
    </location>
</feature>
<dbReference type="GO" id="GO:0031012">
    <property type="term" value="C:extracellular matrix"/>
    <property type="evidence" value="ECO:0007669"/>
    <property type="project" value="TreeGrafter"/>
</dbReference>
<evidence type="ECO:0000256" key="1">
    <source>
        <dbReference type="ARBA" id="ARBA00004613"/>
    </source>
</evidence>
<dbReference type="PANTHER" id="PTHR13723:SF200">
    <property type="entry name" value="ADAM METALLOPEPTIDASE WITH THROMBOSPONDIN TYPE 1 MOTIF B, ISOFORM B"/>
    <property type="match status" value="1"/>
</dbReference>
<dbReference type="InterPro" id="IPR000884">
    <property type="entry name" value="TSP1_rpt"/>
</dbReference>
<dbReference type="Pfam" id="PF19030">
    <property type="entry name" value="TSP1_ADAMTS"/>
    <property type="match status" value="5"/>
</dbReference>
<keyword evidence="5" id="KW-1015">Disulfide bond</keyword>
<feature type="compositionally biased region" description="Polar residues" evidence="6">
    <location>
        <begin position="542"/>
        <end position="557"/>
    </location>
</feature>
<dbReference type="GO" id="GO:0006508">
    <property type="term" value="P:proteolysis"/>
    <property type="evidence" value="ECO:0007669"/>
    <property type="project" value="TreeGrafter"/>
</dbReference>
<comment type="subcellular location">
    <subcellularLocation>
        <location evidence="1">Secreted</location>
    </subcellularLocation>
</comment>
<dbReference type="PANTHER" id="PTHR13723">
    <property type="entry name" value="ADAMTS A DISINTEGRIN AND METALLOPROTEASE WITH THROMBOSPONDIN MOTIFS PROTEASE"/>
    <property type="match status" value="1"/>
</dbReference>
<keyword evidence="8" id="KW-1185">Reference proteome</keyword>
<dbReference type="GO" id="GO:0004222">
    <property type="term" value="F:metalloendopeptidase activity"/>
    <property type="evidence" value="ECO:0007669"/>
    <property type="project" value="TreeGrafter"/>
</dbReference>
<evidence type="ECO:0000259" key="7">
    <source>
        <dbReference type="Pfam" id="PF05986"/>
    </source>
</evidence>
<name>A0A8B7N227_HYAAZ</name>
<dbReference type="GO" id="GO:0030198">
    <property type="term" value="P:extracellular matrix organization"/>
    <property type="evidence" value="ECO:0007669"/>
    <property type="project" value="InterPro"/>
</dbReference>
<keyword evidence="3" id="KW-0732">Signal</keyword>
<feature type="compositionally biased region" description="Basic and acidic residues" evidence="6">
    <location>
        <begin position="485"/>
        <end position="494"/>
    </location>
</feature>
<dbReference type="SUPFAM" id="SSF82895">
    <property type="entry name" value="TSP-1 type 1 repeat"/>
    <property type="match status" value="6"/>
</dbReference>
<dbReference type="InterPro" id="IPR036383">
    <property type="entry name" value="TSP1_rpt_sf"/>
</dbReference>
<feature type="compositionally biased region" description="Polar residues" evidence="6">
    <location>
        <begin position="635"/>
        <end position="646"/>
    </location>
</feature>
<accession>A0A8B7N227</accession>
<keyword evidence="2" id="KW-0964">Secreted</keyword>
<dbReference type="PROSITE" id="PS50092">
    <property type="entry name" value="TSP1"/>
    <property type="match status" value="6"/>
</dbReference>
<dbReference type="GO" id="GO:0005576">
    <property type="term" value="C:extracellular region"/>
    <property type="evidence" value="ECO:0007669"/>
    <property type="project" value="UniProtKB-SubCell"/>
</dbReference>
<sequence>MERTPCELHCKPDHQYYSEKLLSVVTDGTPCRPGTRDMCINGLCKRVSCDWSIDGTAQEDRCGLCHGDGTQCVTHRGEWRPTGGSGYQPATQLPVGARNVRVSEEGDTHNYLALYHDAAHRYLLNGNLTIQWSGEYSLPGGGLLHYKREVDIEELFLPGPLTATLTLMVLLLSPEAEVRWEYTLPHVNASYTPSFEWQMGEWSVCSRSCGGGDQAARAQCMEQEAGLVEDKYCLDSPKPPTNMRVCNTHDCPAWWWTGPWQPCSVTCGPGGTTRRTVICVRSLGATEQMALLDSDCPDADKPHDTEPCTAPESCPTDLSWSVGPWLQTCGGDPCATERRLVECLLPDEGCDVLTRPPHQRRCGNITCGTWTVGPWTQCSSACGEGVEVRQVSCEGGLACELTSEPRSARECEGPCDAEIQPPTALDILNMNIPPQFNEIASSSMTTQHPTPKPIKLGHHNKSSTINETLNTATSYDGKKTDFMNEGYHRREENNTRNSESLEIDENNRSDTTGNMSSEIEINAEVLPAASRHDKATAVVTNTNNSEADLDANTNDPSSGIEHNIVEGSEGSQGNTYVGDTEDDRITLKVNINEGNESIATGAGKHMDDSINPDDNVSRILGNGSHNAVPHEHSLVSPNTARNSPATKTDKNQSEISSPELVLHTTISADEPVSTSTEPLPTQKIDSGIVLEYDFMVPSLNSESHDEIDSDFNGSITPLYATQNTTNSVTVTSETRGDIALPVKSSSTSLSRIPTIGTNSSVLHTSSSFKPSKSSSDADAVSHPTKNPSHRGNPETSPEVNALEYENDDIVYEYDPLDDTHKIHNDVFEYDSDTHSQDGTSLGVSRPQGIAEDKINVDDFEIVEVIRAPANEKKRHKNDKHHKRRRKKYRQKLVVHEGEEAIALFNDIVHEHGNLRHPDGHGDLNQILSVPLHSWSVGNWGNCSAHCDGGVQKRIVQCQEQSTGGVVGSVLCASLPAPQRERPCNLLPCLDWTVSPWSACSAECGHGHRHRSVTCASPNMCKEELRAPSMEPCTLRPCVVWSEGPWSMCTKTCGVGYQIRAVRCVEQESHVHSALCPTDLKPPHKRSCNEQPCAQNRQGQVRQCRDRLDTQLCRRLVHMCTTKFFRAKCCRTCWKKGGRGEP</sequence>
<dbReference type="RefSeq" id="XP_018007625.1">
    <property type="nucleotide sequence ID" value="XM_018152136.2"/>
</dbReference>
<proteinExistence type="predicted"/>
<dbReference type="AlphaFoldDB" id="A0A8B7N227"/>
<dbReference type="InterPro" id="IPR013273">
    <property type="entry name" value="ADAMTS/ADAMTS-like"/>
</dbReference>
<dbReference type="PRINTS" id="PR01857">
    <property type="entry name" value="ADAMTSFAMILY"/>
</dbReference>
<dbReference type="KEGG" id="hazt:108665385"/>
<dbReference type="InterPro" id="IPR050439">
    <property type="entry name" value="ADAMTS_ADAMTS-like"/>
</dbReference>
<reference evidence="9" key="1">
    <citation type="submission" date="2025-08" db="UniProtKB">
        <authorList>
            <consortium name="RefSeq"/>
        </authorList>
    </citation>
    <scope>IDENTIFICATION</scope>
    <source>
        <tissue evidence="9">Whole organism</tissue>
    </source>
</reference>
<feature type="domain" description="ADAMTS/ADAMTS-like Spacer 1" evidence="7">
    <location>
        <begin position="75"/>
        <end position="185"/>
    </location>
</feature>
<dbReference type="Pfam" id="PF05986">
    <property type="entry name" value="ADAMTS_spacer1"/>
    <property type="match status" value="1"/>
</dbReference>
<dbReference type="GeneID" id="108665385"/>
<dbReference type="Proteomes" id="UP000694843">
    <property type="component" value="Unplaced"/>
</dbReference>
<evidence type="ECO:0000256" key="6">
    <source>
        <dbReference type="SAM" id="MobiDB-lite"/>
    </source>
</evidence>
<evidence type="ECO:0000256" key="5">
    <source>
        <dbReference type="ARBA" id="ARBA00023157"/>
    </source>
</evidence>
<dbReference type="FunFam" id="2.20.100.10:FF:000005">
    <property type="entry name" value="ADAM metallopeptidase with thrombospondin type 1 motif 9"/>
    <property type="match status" value="3"/>
</dbReference>
<feature type="compositionally biased region" description="Polar residues" evidence="6">
    <location>
        <begin position="744"/>
        <end position="764"/>
    </location>
</feature>
<dbReference type="InterPro" id="IPR010294">
    <property type="entry name" value="ADAMTS_spacer1"/>
</dbReference>
<evidence type="ECO:0000256" key="4">
    <source>
        <dbReference type="ARBA" id="ARBA00022737"/>
    </source>
</evidence>
<evidence type="ECO:0000256" key="3">
    <source>
        <dbReference type="ARBA" id="ARBA00022729"/>
    </source>
</evidence>
<evidence type="ECO:0000313" key="8">
    <source>
        <dbReference type="Proteomes" id="UP000694843"/>
    </source>
</evidence>
<feature type="region of interest" description="Disordered" evidence="6">
    <location>
        <begin position="542"/>
        <end position="579"/>
    </location>
</feature>
<dbReference type="Pfam" id="PF00090">
    <property type="entry name" value="TSP_1"/>
    <property type="match status" value="1"/>
</dbReference>
<evidence type="ECO:0000256" key="2">
    <source>
        <dbReference type="ARBA" id="ARBA00022525"/>
    </source>
</evidence>
<protein>
    <submittedName>
        <fullName evidence="9">Uncharacterized protein LOC108665385</fullName>
    </submittedName>
</protein>
<feature type="region of interest" description="Disordered" evidence="6">
    <location>
        <begin position="744"/>
        <end position="800"/>
    </location>
</feature>
<evidence type="ECO:0000313" key="9">
    <source>
        <dbReference type="RefSeq" id="XP_018007625.1"/>
    </source>
</evidence>
<keyword evidence="4" id="KW-0677">Repeat</keyword>
<dbReference type="OrthoDB" id="412680at2759"/>
<dbReference type="Gene3D" id="2.60.120.830">
    <property type="match status" value="1"/>
</dbReference>
<organism evidence="8 9">
    <name type="scientific">Hyalella azteca</name>
    <name type="common">Amphipod</name>
    <dbReference type="NCBI Taxonomy" id="294128"/>
    <lineage>
        <taxon>Eukaryota</taxon>
        <taxon>Metazoa</taxon>
        <taxon>Ecdysozoa</taxon>
        <taxon>Arthropoda</taxon>
        <taxon>Crustacea</taxon>
        <taxon>Multicrustacea</taxon>
        <taxon>Malacostraca</taxon>
        <taxon>Eumalacostraca</taxon>
        <taxon>Peracarida</taxon>
        <taxon>Amphipoda</taxon>
        <taxon>Senticaudata</taxon>
        <taxon>Talitrida</taxon>
        <taxon>Talitroidea</taxon>
        <taxon>Hyalellidae</taxon>
        <taxon>Hyalella</taxon>
    </lineage>
</organism>
<dbReference type="Gene3D" id="2.20.100.10">
    <property type="entry name" value="Thrombospondin type-1 (TSP1) repeat"/>
    <property type="match status" value="5"/>
</dbReference>
<dbReference type="OMA" id="SARECEG"/>
<dbReference type="SMART" id="SM00209">
    <property type="entry name" value="TSP1"/>
    <property type="match status" value="6"/>
</dbReference>
<feature type="compositionally biased region" description="Low complexity" evidence="6">
    <location>
        <begin position="765"/>
        <end position="781"/>
    </location>
</feature>
<gene>
    <name evidence="9" type="primary">LOC108665385</name>
</gene>